<protein>
    <submittedName>
        <fullName evidence="1">Uncharacterized protein</fullName>
    </submittedName>
</protein>
<sequence length="121" mass="13654">MSVPKEVFRGYLGDRTAPQLIADDETVKAPPLPALKGEVFKRAGGKGFQRPFELATLRLRNMTEVLSHWKTYVPDAAYLTQRGATFLFDAEGELVYGWRDRNILGFAENMSDPLSFLDEID</sequence>
<name>A0A2W4U0U7_9CYAN</name>
<evidence type="ECO:0000313" key="2">
    <source>
        <dbReference type="Proteomes" id="UP000249354"/>
    </source>
</evidence>
<reference evidence="2" key="1">
    <citation type="submission" date="2018-04" db="EMBL/GenBank/DDBJ databases">
        <authorList>
            <person name="Cornet L."/>
        </authorList>
    </citation>
    <scope>NUCLEOTIDE SEQUENCE [LARGE SCALE GENOMIC DNA]</scope>
</reference>
<accession>A0A2W4U0U7</accession>
<dbReference type="AlphaFoldDB" id="A0A2W4U0U7"/>
<gene>
    <name evidence="1" type="ORF">DCF25_14655</name>
</gene>
<evidence type="ECO:0000313" key="1">
    <source>
        <dbReference type="EMBL" id="PZO14653.1"/>
    </source>
</evidence>
<comment type="caution">
    <text evidence="1">The sequence shown here is derived from an EMBL/GenBank/DDBJ whole genome shotgun (WGS) entry which is preliminary data.</text>
</comment>
<dbReference type="InterPro" id="IPR032801">
    <property type="entry name" value="PXL2A/B/C"/>
</dbReference>
<dbReference type="EMBL" id="QBMC01000105">
    <property type="protein sequence ID" value="PZO14653.1"/>
    <property type="molecule type" value="Genomic_DNA"/>
</dbReference>
<dbReference type="Pfam" id="PF13911">
    <property type="entry name" value="AhpC-TSA_2"/>
    <property type="match status" value="1"/>
</dbReference>
<reference evidence="1 2" key="2">
    <citation type="submission" date="2018-06" db="EMBL/GenBank/DDBJ databases">
        <title>Metagenomic assembly of (sub)arctic Cyanobacteria and their associated microbiome from non-axenic cultures.</title>
        <authorList>
            <person name="Baurain D."/>
        </authorList>
    </citation>
    <scope>NUCLEOTIDE SEQUENCE [LARGE SCALE GENOMIC DNA]</scope>
    <source>
        <strain evidence="1">ULC129bin1</strain>
    </source>
</reference>
<organism evidence="1 2">
    <name type="scientific">Leptolyngbya foveolarum</name>
    <dbReference type="NCBI Taxonomy" id="47253"/>
    <lineage>
        <taxon>Bacteria</taxon>
        <taxon>Bacillati</taxon>
        <taxon>Cyanobacteriota</taxon>
        <taxon>Cyanophyceae</taxon>
        <taxon>Leptolyngbyales</taxon>
        <taxon>Leptolyngbyaceae</taxon>
        <taxon>Leptolyngbya group</taxon>
        <taxon>Leptolyngbya</taxon>
    </lineage>
</organism>
<dbReference type="Proteomes" id="UP000249354">
    <property type="component" value="Unassembled WGS sequence"/>
</dbReference>
<proteinExistence type="predicted"/>